<dbReference type="Gene3D" id="3.40.50.720">
    <property type="entry name" value="NAD(P)-binding Rossmann-like Domain"/>
    <property type="match status" value="1"/>
</dbReference>
<feature type="transmembrane region" description="Helical" evidence="9">
    <location>
        <begin position="92"/>
        <end position="112"/>
    </location>
</feature>
<feature type="transmembrane region" description="Helical" evidence="9">
    <location>
        <begin position="54"/>
        <end position="71"/>
    </location>
</feature>
<name>A0A0P9C391_9GAMM</name>
<feature type="transmembrane region" description="Helical" evidence="9">
    <location>
        <begin position="118"/>
        <end position="138"/>
    </location>
</feature>
<protein>
    <submittedName>
        <fullName evidence="11">NhaP-type Na+/H+ or K+/H+ antiporter</fullName>
    </submittedName>
</protein>
<dbReference type="Gene3D" id="1.20.1530.20">
    <property type="match status" value="1"/>
</dbReference>
<evidence type="ECO:0000256" key="9">
    <source>
        <dbReference type="SAM" id="Phobius"/>
    </source>
</evidence>
<feature type="transmembrane region" description="Helical" evidence="9">
    <location>
        <begin position="245"/>
        <end position="264"/>
    </location>
</feature>
<gene>
    <name evidence="11" type="ORF">SAMN05661077_1108</name>
</gene>
<dbReference type="AlphaFoldDB" id="A0A0P9C391"/>
<dbReference type="EMBL" id="FMUN01000002">
    <property type="protein sequence ID" value="SCY03380.1"/>
    <property type="molecule type" value="Genomic_DNA"/>
</dbReference>
<keyword evidence="8 9" id="KW-0472">Membrane</keyword>
<evidence type="ECO:0000256" key="3">
    <source>
        <dbReference type="ARBA" id="ARBA00022449"/>
    </source>
</evidence>
<dbReference type="InterPro" id="IPR036291">
    <property type="entry name" value="NAD(P)-bd_dom_sf"/>
</dbReference>
<dbReference type="RefSeq" id="WP_054966413.1">
    <property type="nucleotide sequence ID" value="NZ_FMUN01000002.1"/>
</dbReference>
<evidence type="ECO:0000256" key="4">
    <source>
        <dbReference type="ARBA" id="ARBA00022475"/>
    </source>
</evidence>
<dbReference type="InterPro" id="IPR006153">
    <property type="entry name" value="Cation/H_exchanger_TM"/>
</dbReference>
<feature type="transmembrane region" description="Helical" evidence="9">
    <location>
        <begin position="366"/>
        <end position="389"/>
    </location>
</feature>
<feature type="transmembrane region" description="Helical" evidence="9">
    <location>
        <begin position="219"/>
        <end position="239"/>
    </location>
</feature>
<dbReference type="GO" id="GO:1902600">
    <property type="term" value="P:proton transmembrane transport"/>
    <property type="evidence" value="ECO:0007669"/>
    <property type="project" value="InterPro"/>
</dbReference>
<evidence type="ECO:0000256" key="6">
    <source>
        <dbReference type="ARBA" id="ARBA00022989"/>
    </source>
</evidence>
<feature type="transmembrane region" description="Helical" evidence="9">
    <location>
        <begin position="6"/>
        <end position="24"/>
    </location>
</feature>
<feature type="transmembrane region" description="Helical" evidence="9">
    <location>
        <begin position="31"/>
        <end position="48"/>
    </location>
</feature>
<feature type="transmembrane region" description="Helical" evidence="9">
    <location>
        <begin position="181"/>
        <end position="207"/>
    </location>
</feature>
<reference evidence="12" key="1">
    <citation type="submission" date="2016-10" db="EMBL/GenBank/DDBJ databases">
        <authorList>
            <person name="Varghese N."/>
        </authorList>
    </citation>
    <scope>NUCLEOTIDE SEQUENCE [LARGE SCALE GENOMIC DNA]</scope>
    <source>
        <strain evidence="12">HL 19</strain>
    </source>
</reference>
<keyword evidence="5 9" id="KW-0812">Transmembrane</keyword>
<dbReference type="STRING" id="381306.AN478_09655"/>
<dbReference type="InterPro" id="IPR038770">
    <property type="entry name" value="Na+/solute_symporter_sf"/>
</dbReference>
<dbReference type="Pfam" id="PF00999">
    <property type="entry name" value="Na_H_Exchanger"/>
    <property type="match status" value="1"/>
</dbReference>
<dbReference type="PANTHER" id="PTHR32507:SF0">
    <property type="entry name" value="NA(+)_H(+) ANTIPORTER 2-RELATED"/>
    <property type="match status" value="1"/>
</dbReference>
<feature type="transmembrane region" description="Helical" evidence="9">
    <location>
        <begin position="271"/>
        <end position="289"/>
    </location>
</feature>
<keyword evidence="6 9" id="KW-1133">Transmembrane helix</keyword>
<keyword evidence="12" id="KW-1185">Reference proteome</keyword>
<evidence type="ECO:0000259" key="10">
    <source>
        <dbReference type="Pfam" id="PF00999"/>
    </source>
</evidence>
<feature type="domain" description="Cation/H+ exchanger transmembrane" evidence="10">
    <location>
        <begin position="17"/>
        <end position="390"/>
    </location>
</feature>
<evidence type="ECO:0000313" key="12">
    <source>
        <dbReference type="Proteomes" id="UP000183104"/>
    </source>
</evidence>
<keyword evidence="7" id="KW-0406">Ion transport</keyword>
<evidence type="ECO:0000313" key="11">
    <source>
        <dbReference type="EMBL" id="SCY03380.1"/>
    </source>
</evidence>
<comment type="subcellular location">
    <subcellularLocation>
        <location evidence="1">Cell membrane</location>
        <topology evidence="1">Multi-pass membrane protein</topology>
    </subcellularLocation>
</comment>
<keyword evidence="3" id="KW-0050">Antiport</keyword>
<organism evidence="11 12">
    <name type="scientific">Thiohalorhabdus denitrificans</name>
    <dbReference type="NCBI Taxonomy" id="381306"/>
    <lineage>
        <taxon>Bacteria</taxon>
        <taxon>Pseudomonadati</taxon>
        <taxon>Pseudomonadota</taxon>
        <taxon>Gammaproteobacteria</taxon>
        <taxon>Thiohalorhabdales</taxon>
        <taxon>Thiohalorhabdaceae</taxon>
        <taxon>Thiohalorhabdus</taxon>
    </lineage>
</organism>
<feature type="transmembrane region" description="Helical" evidence="9">
    <location>
        <begin position="332"/>
        <end position="354"/>
    </location>
</feature>
<dbReference type="SUPFAM" id="SSF51735">
    <property type="entry name" value="NAD(P)-binding Rossmann-fold domains"/>
    <property type="match status" value="1"/>
</dbReference>
<dbReference type="GO" id="GO:0005886">
    <property type="term" value="C:plasma membrane"/>
    <property type="evidence" value="ECO:0007669"/>
    <property type="project" value="UniProtKB-SubCell"/>
</dbReference>
<feature type="transmembrane region" description="Helical" evidence="9">
    <location>
        <begin position="150"/>
        <end position="175"/>
    </location>
</feature>
<feature type="transmembrane region" description="Helical" evidence="9">
    <location>
        <begin position="295"/>
        <end position="320"/>
    </location>
</feature>
<evidence type="ECO:0000256" key="5">
    <source>
        <dbReference type="ARBA" id="ARBA00022692"/>
    </source>
</evidence>
<keyword evidence="2" id="KW-0813">Transport</keyword>
<evidence type="ECO:0000256" key="7">
    <source>
        <dbReference type="ARBA" id="ARBA00023065"/>
    </source>
</evidence>
<dbReference type="OrthoDB" id="570124at2"/>
<evidence type="ECO:0000256" key="1">
    <source>
        <dbReference type="ARBA" id="ARBA00004651"/>
    </source>
</evidence>
<dbReference type="Proteomes" id="UP000183104">
    <property type="component" value="Unassembled WGS sequence"/>
</dbReference>
<keyword evidence="4" id="KW-1003">Cell membrane</keyword>
<dbReference type="PANTHER" id="PTHR32507">
    <property type="entry name" value="NA(+)/H(+) ANTIPORTER 1"/>
    <property type="match status" value="1"/>
</dbReference>
<accession>A0A0P9C391</accession>
<proteinExistence type="predicted"/>
<dbReference type="GO" id="GO:0015297">
    <property type="term" value="F:antiporter activity"/>
    <property type="evidence" value="ECO:0007669"/>
    <property type="project" value="UniProtKB-KW"/>
</dbReference>
<sequence length="603" mass="64440">MELPAELTIMLVVVLGLSAQWIAWRLNQPALVLMILAGLLAGPVLGLIEPDRLLGPLLTPLVGLAVAVILFEDAFSFQLHEVRHTARGVLRLVSLGVALTWGLAAVAAHYVADLSWPVAAALGAILVTTGPTVVGPLLRQARLQMRPASFLKWEGIINDPIGALLAILTFEYLLLFGDDSAVLLVAEGMALAVGTAAVLGGGGGYLLGRVLARGWMPEFLKAPGMLGAVLLIYAVANLFQEEAGLLATTVMGVVMANMGLASTLELRRFKGQVVVFLVSGLFVLLTANLDLETLGLLGLGDALFVAAMIVGVRPAAVLLATIRAPMTWRERLFVAFVGPRGIVTAAMAGIVGPAMAGAGYEDAGRILPLVFTVILATALFHGFTINWLARRLDLVASRRDGVLIVGANGWTVRLATLLQELEVPVLLADSSWNRLRPARMAGIPTQSGELLSDLGQQRLDLTGMGYLLAATDNDAYNALLCTQLSPELGRGNVFQLAPGREVESDTQAFSLPFRGQIAFSEEATHERMMERHYLGWTLQKTRLTEEFTYEDFLEGCPAGAEVLLLVRGDGRVVFQSPEQPVEPATGDTLVCYRRAPEDAAPGY</sequence>
<evidence type="ECO:0000256" key="8">
    <source>
        <dbReference type="ARBA" id="ARBA00023136"/>
    </source>
</evidence>
<evidence type="ECO:0000256" key="2">
    <source>
        <dbReference type="ARBA" id="ARBA00022448"/>
    </source>
</evidence>